<organism evidence="6 7">
    <name type="scientific">Vibrio japonicus</name>
    <dbReference type="NCBI Taxonomy" id="1824638"/>
    <lineage>
        <taxon>Bacteria</taxon>
        <taxon>Pseudomonadati</taxon>
        <taxon>Pseudomonadota</taxon>
        <taxon>Gammaproteobacteria</taxon>
        <taxon>Vibrionales</taxon>
        <taxon>Vibrionaceae</taxon>
        <taxon>Vibrio</taxon>
    </lineage>
</organism>
<evidence type="ECO:0000256" key="3">
    <source>
        <dbReference type="ARBA" id="ARBA00022954"/>
    </source>
</evidence>
<dbReference type="Gene3D" id="3.30.70.1400">
    <property type="entry name" value="Aminomethyltransferase beta-barrel domains"/>
    <property type="match status" value="1"/>
</dbReference>
<dbReference type="InterPro" id="IPR045179">
    <property type="entry name" value="YgfZ/GcvT"/>
</dbReference>
<sequence>MDWQNRFAPLSLSTTDALPELALSHLTSWGAINMIGDDKKSYLSGQVTCDVVSLKESDSTLGAHCDAKGKVWSVFRLFHHNGGYAMFQPKSAIAVELAEIKKYAIFSKVDISESEDVALGVIGSKATLFVDQLSDSTEDVRQITGGTAIKIDEQRWLLLVNAENAAQLVDNFEGKLIDESLWTRLDIEAGLPVLTAHQQNEHIPQALNVQALDGISFTKGCYTGQETVARAKYRGMNKRAMFIVSGQSNNNPEANAELERAVGDNWRGAGKLLTSYQFSDNKTIGLVVLPNNLENETQLRLKDAPDSLWKIEPLPYSLEDE</sequence>
<feature type="domain" description="tRNA-modifying protein YgfZ-like beta-barrel" evidence="5">
    <location>
        <begin position="237"/>
        <end position="303"/>
    </location>
</feature>
<gene>
    <name evidence="6" type="primary">ygfZ</name>
    <name evidence="6" type="ORF">NP165_02315</name>
</gene>
<comment type="subcellular location">
    <subcellularLocation>
        <location evidence="4">Cytoplasm</location>
    </subcellularLocation>
</comment>
<feature type="binding site" evidence="4">
    <location>
        <position position="182"/>
    </location>
    <ligand>
        <name>folate</name>
        <dbReference type="ChEBI" id="CHEBI:62501"/>
    </ligand>
</feature>
<dbReference type="InterPro" id="IPR017703">
    <property type="entry name" value="YgfZ/GCV_T_CS"/>
</dbReference>
<dbReference type="Gene3D" id="2.40.30.160">
    <property type="match status" value="1"/>
</dbReference>
<comment type="function">
    <text evidence="4">Folate-binding protein involved in regulating the level of ATP-DnaA and in the modification of some tRNAs. It is probably a key factor in regulatory networks that act via tRNA modification, such as initiation of chromosomal replication.</text>
</comment>
<accession>A0ABY5LG48</accession>
<keyword evidence="3 4" id="KW-0290">Folate-binding</keyword>
<dbReference type="NCBIfam" id="NF007110">
    <property type="entry name" value="PRK09559.1"/>
    <property type="match status" value="1"/>
</dbReference>
<comment type="similarity">
    <text evidence="4">Belongs to the tRNA-modifying YgfZ family.</text>
</comment>
<dbReference type="RefSeq" id="WP_257084730.1">
    <property type="nucleotide sequence ID" value="NZ_CP102096.1"/>
</dbReference>
<dbReference type="HAMAP" id="MF_01175">
    <property type="entry name" value="tRNA_modifying_YgfZ"/>
    <property type="match status" value="1"/>
</dbReference>
<dbReference type="PANTHER" id="PTHR22602">
    <property type="entry name" value="TRANSFERASE CAF17, MITOCHONDRIAL-RELATED"/>
    <property type="match status" value="1"/>
</dbReference>
<evidence type="ECO:0000256" key="1">
    <source>
        <dbReference type="ARBA" id="ARBA00022490"/>
    </source>
</evidence>
<evidence type="ECO:0000256" key="2">
    <source>
        <dbReference type="ARBA" id="ARBA00022694"/>
    </source>
</evidence>
<dbReference type="InterPro" id="IPR029043">
    <property type="entry name" value="GcvT/YgfZ_C"/>
</dbReference>
<dbReference type="NCBIfam" id="TIGR03317">
    <property type="entry name" value="ygfZ_signature"/>
    <property type="match status" value="1"/>
</dbReference>
<evidence type="ECO:0000259" key="5">
    <source>
        <dbReference type="Pfam" id="PF21130"/>
    </source>
</evidence>
<dbReference type="Proteomes" id="UP001058602">
    <property type="component" value="Chromosome 1"/>
</dbReference>
<keyword evidence="1 4" id="KW-0963">Cytoplasm</keyword>
<dbReference type="SUPFAM" id="SSF103025">
    <property type="entry name" value="Folate-binding domain"/>
    <property type="match status" value="1"/>
</dbReference>
<dbReference type="Pfam" id="PF21130">
    <property type="entry name" value="YgfZ_barrel"/>
    <property type="match status" value="1"/>
</dbReference>
<dbReference type="SUPFAM" id="SSF101790">
    <property type="entry name" value="Aminomethyltransferase beta-barrel domain"/>
    <property type="match status" value="1"/>
</dbReference>
<dbReference type="Gene3D" id="3.30.70.1630">
    <property type="match status" value="1"/>
</dbReference>
<keyword evidence="7" id="KW-1185">Reference proteome</keyword>
<evidence type="ECO:0000313" key="7">
    <source>
        <dbReference type="Proteomes" id="UP001058602"/>
    </source>
</evidence>
<feature type="binding site" evidence="4">
    <location>
        <position position="29"/>
    </location>
    <ligand>
        <name>folate</name>
        <dbReference type="ChEBI" id="CHEBI:62501"/>
    </ligand>
</feature>
<dbReference type="PANTHER" id="PTHR22602:SF0">
    <property type="entry name" value="TRANSFERASE CAF17, MITOCHONDRIAL-RELATED"/>
    <property type="match status" value="1"/>
</dbReference>
<evidence type="ECO:0000256" key="4">
    <source>
        <dbReference type="HAMAP-Rule" id="MF_01175"/>
    </source>
</evidence>
<dbReference type="InterPro" id="IPR023758">
    <property type="entry name" value="tRNA-modifying_YgfZ"/>
</dbReference>
<reference evidence="6" key="1">
    <citation type="submission" date="2022-07" db="EMBL/GenBank/DDBJ databases">
        <title>Complete genome of Vibrio japonicus strain JCM 31412T and phylogenomic assessment of the Nereis clade of the genus Vibrio.</title>
        <authorList>
            <person name="Shlafstein M.D."/>
            <person name="Emsley S.A."/>
            <person name="Ushijima B."/>
            <person name="Videau P."/>
            <person name="Saw J.H."/>
        </authorList>
    </citation>
    <scope>NUCLEOTIDE SEQUENCE</scope>
    <source>
        <strain evidence="6">JCM 31412</strain>
    </source>
</reference>
<proteinExistence type="inferred from homology"/>
<dbReference type="EMBL" id="CP102096">
    <property type="protein sequence ID" value="UUM31004.1"/>
    <property type="molecule type" value="Genomic_DNA"/>
</dbReference>
<name>A0ABY5LG48_9VIBR</name>
<evidence type="ECO:0000313" key="6">
    <source>
        <dbReference type="EMBL" id="UUM31004.1"/>
    </source>
</evidence>
<keyword evidence="2 4" id="KW-0819">tRNA processing</keyword>
<dbReference type="InterPro" id="IPR048451">
    <property type="entry name" value="YgfZ_barrel"/>
</dbReference>
<protein>
    <recommendedName>
        <fullName evidence="4">tRNA-modifying protein YgfZ</fullName>
    </recommendedName>
</protein>